<organism evidence="1 2">
    <name type="scientific">Phytophthora rubi</name>
    <dbReference type="NCBI Taxonomy" id="129364"/>
    <lineage>
        <taxon>Eukaryota</taxon>
        <taxon>Sar</taxon>
        <taxon>Stramenopiles</taxon>
        <taxon>Oomycota</taxon>
        <taxon>Peronosporomycetes</taxon>
        <taxon>Peronosporales</taxon>
        <taxon>Peronosporaceae</taxon>
        <taxon>Phytophthora</taxon>
    </lineage>
</organism>
<evidence type="ECO:0000313" key="1">
    <source>
        <dbReference type="EMBL" id="KAE8978799.1"/>
    </source>
</evidence>
<sequence>MEDLRIDSHTLNTVYGLPRSVKTTSDVVMALLGAKTSLSTCNFELALLLSGFKALEITRIKIARISFAVLFERFLRV</sequence>
<gene>
    <name evidence="1" type="ORF">PR001_g24741</name>
</gene>
<proteinExistence type="predicted"/>
<protein>
    <submittedName>
        <fullName evidence="1">Uncharacterized protein</fullName>
    </submittedName>
</protein>
<comment type="caution">
    <text evidence="1">The sequence shown here is derived from an EMBL/GenBank/DDBJ whole genome shotgun (WGS) entry which is preliminary data.</text>
</comment>
<name>A0A6A3I760_9STRA</name>
<dbReference type="Proteomes" id="UP000429607">
    <property type="component" value="Unassembled WGS sequence"/>
</dbReference>
<dbReference type="AlphaFoldDB" id="A0A6A3I760"/>
<accession>A0A6A3I760</accession>
<reference evidence="1 2" key="1">
    <citation type="submission" date="2018-09" db="EMBL/GenBank/DDBJ databases">
        <title>Genomic investigation of the strawberry pathogen Phytophthora fragariae indicates pathogenicity is determined by transcriptional variation in three key races.</title>
        <authorList>
            <person name="Adams T.M."/>
            <person name="Armitage A.D."/>
            <person name="Sobczyk M.K."/>
            <person name="Bates H.J."/>
            <person name="Dunwell J.M."/>
            <person name="Nellist C.F."/>
            <person name="Harrison R.J."/>
        </authorList>
    </citation>
    <scope>NUCLEOTIDE SEQUENCE [LARGE SCALE GENOMIC DNA]</scope>
    <source>
        <strain evidence="1 2">SCRP249</strain>
    </source>
</reference>
<dbReference type="EMBL" id="QXFV01003217">
    <property type="protein sequence ID" value="KAE8978799.1"/>
    <property type="molecule type" value="Genomic_DNA"/>
</dbReference>
<evidence type="ECO:0000313" key="2">
    <source>
        <dbReference type="Proteomes" id="UP000429607"/>
    </source>
</evidence>